<dbReference type="Pfam" id="PF25876">
    <property type="entry name" value="HH_MFP_RND"/>
    <property type="match status" value="1"/>
</dbReference>
<evidence type="ECO:0000259" key="5">
    <source>
        <dbReference type="Pfam" id="PF25917"/>
    </source>
</evidence>
<organism evidence="7 8">
    <name type="scientific">Pseudaquabacterium pictum</name>
    <dbReference type="NCBI Taxonomy" id="2315236"/>
    <lineage>
        <taxon>Bacteria</taxon>
        <taxon>Pseudomonadati</taxon>
        <taxon>Pseudomonadota</taxon>
        <taxon>Betaproteobacteria</taxon>
        <taxon>Burkholderiales</taxon>
        <taxon>Sphaerotilaceae</taxon>
        <taxon>Pseudaquabacterium</taxon>
    </lineage>
</organism>
<dbReference type="NCBIfam" id="TIGR01730">
    <property type="entry name" value="RND_mfp"/>
    <property type="match status" value="1"/>
</dbReference>
<proteinExistence type="inferred from homology"/>
<dbReference type="GO" id="GO:1990281">
    <property type="term" value="C:efflux pump complex"/>
    <property type="evidence" value="ECO:0007669"/>
    <property type="project" value="TreeGrafter"/>
</dbReference>
<reference evidence="8" key="1">
    <citation type="submission" date="2019-03" db="EMBL/GenBank/DDBJ databases">
        <title>Aquabacterium pictum sp.nov., the first bacteriochlorophyll a-containing freshwater bacterium in the genus Aquabacterium of the class Betaproteobacteria.</title>
        <authorList>
            <person name="Hirose S."/>
            <person name="Tank M."/>
            <person name="Hara E."/>
            <person name="Tamaki H."/>
            <person name="Takaichi S."/>
            <person name="Haruta S."/>
            <person name="Hanada S."/>
        </authorList>
    </citation>
    <scope>NUCLEOTIDE SEQUENCE [LARGE SCALE GENOMIC DNA]</scope>
    <source>
        <strain evidence="8">W35</strain>
    </source>
</reference>
<feature type="domain" description="CusB-like beta-barrel" evidence="6">
    <location>
        <begin position="211"/>
        <end position="285"/>
    </location>
</feature>
<dbReference type="PANTHER" id="PTHR30469:SF11">
    <property type="entry name" value="BLL4320 PROTEIN"/>
    <property type="match status" value="1"/>
</dbReference>
<dbReference type="InterPro" id="IPR006143">
    <property type="entry name" value="RND_pump_MFP"/>
</dbReference>
<dbReference type="SUPFAM" id="SSF111369">
    <property type="entry name" value="HlyD-like secretion proteins"/>
    <property type="match status" value="1"/>
</dbReference>
<feature type="compositionally biased region" description="Gly residues" evidence="3">
    <location>
        <begin position="37"/>
        <end position="52"/>
    </location>
</feature>
<evidence type="ECO:0000256" key="2">
    <source>
        <dbReference type="SAM" id="Coils"/>
    </source>
</evidence>
<evidence type="ECO:0000313" key="7">
    <source>
        <dbReference type="EMBL" id="GCL63398.1"/>
    </source>
</evidence>
<keyword evidence="2" id="KW-0175">Coiled coil</keyword>
<evidence type="ECO:0000256" key="1">
    <source>
        <dbReference type="ARBA" id="ARBA00009477"/>
    </source>
</evidence>
<dbReference type="Gene3D" id="2.40.420.20">
    <property type="match status" value="1"/>
</dbReference>
<dbReference type="EMBL" id="BJCL01000005">
    <property type="protein sequence ID" value="GCL63398.1"/>
    <property type="molecule type" value="Genomic_DNA"/>
</dbReference>
<evidence type="ECO:0000259" key="6">
    <source>
        <dbReference type="Pfam" id="PF25954"/>
    </source>
</evidence>
<dbReference type="AlphaFoldDB" id="A0A480AX74"/>
<feature type="coiled-coil region" evidence="2">
    <location>
        <begin position="109"/>
        <end position="141"/>
    </location>
</feature>
<dbReference type="Gene3D" id="2.40.50.100">
    <property type="match status" value="1"/>
</dbReference>
<dbReference type="InterPro" id="IPR058624">
    <property type="entry name" value="MdtA-like_HH"/>
</dbReference>
<dbReference type="Gene3D" id="1.10.287.470">
    <property type="entry name" value="Helix hairpin bin"/>
    <property type="match status" value="1"/>
</dbReference>
<keyword evidence="8" id="KW-1185">Reference proteome</keyword>
<comment type="caution">
    <text evidence="7">The sequence shown here is derived from an EMBL/GenBank/DDBJ whole genome shotgun (WGS) entry which is preliminary data.</text>
</comment>
<sequence length="409" mass="41684">MALAGAVAAAWWLQNRPGGGLPGMAATAAAPAARGASGAGGPPGAGGPGQGGPVPVEAGKVTVARLEDDAQAVGTLRSNQSVVVRPEVSGRVIKLGFADGQRVRRGQLLVQLDDTLQQAQLQQAEAQASIARTNLQRSRELVAQNFVSQSAVDQNAAALEVAMAQVALAKAQAARLQIYAPFDGVTGIKLVNVGDYLKDGADIVNLEDVSSVWVDFRLPERFLSRTRPGQPVEITLDALPGRKLQAVVGALDSQLDANGRSVLVRAKLANGDGVLRSGMFARARVVFSVREAALVVPEEALVPQGDKQFLVQLVPGEKGLVSKRLEARIGQRAAGKVEVLSGLAEGDTVVLAGQARLMRADGTPVRVVDLNRPGGRAGRPGGGASAPAGAGSAPGGAGGPPAARAASAA</sequence>
<evidence type="ECO:0000256" key="3">
    <source>
        <dbReference type="SAM" id="MobiDB-lite"/>
    </source>
</evidence>
<accession>A0A480AX74</accession>
<dbReference type="Gene3D" id="2.40.30.170">
    <property type="match status" value="1"/>
</dbReference>
<dbReference type="Pfam" id="PF25917">
    <property type="entry name" value="BSH_RND"/>
    <property type="match status" value="1"/>
</dbReference>
<dbReference type="GO" id="GO:0015562">
    <property type="term" value="F:efflux transmembrane transporter activity"/>
    <property type="evidence" value="ECO:0007669"/>
    <property type="project" value="TreeGrafter"/>
</dbReference>
<dbReference type="PANTHER" id="PTHR30469">
    <property type="entry name" value="MULTIDRUG RESISTANCE PROTEIN MDTA"/>
    <property type="match status" value="1"/>
</dbReference>
<dbReference type="Proteomes" id="UP000301751">
    <property type="component" value="Unassembled WGS sequence"/>
</dbReference>
<protein>
    <submittedName>
        <fullName evidence="7">MexH family multidrug efflux RND transporter periplasmic adaptor subunit</fullName>
    </submittedName>
</protein>
<feature type="region of interest" description="Disordered" evidence="3">
    <location>
        <begin position="371"/>
        <end position="409"/>
    </location>
</feature>
<feature type="domain" description="Multidrug resistance protein MdtA-like barrel-sandwich hybrid" evidence="5">
    <location>
        <begin position="81"/>
        <end position="201"/>
    </location>
</feature>
<feature type="compositionally biased region" description="Gly residues" evidence="3">
    <location>
        <begin position="375"/>
        <end position="384"/>
    </location>
</feature>
<feature type="domain" description="Multidrug resistance protein MdtA-like alpha-helical hairpin" evidence="4">
    <location>
        <begin position="117"/>
        <end position="172"/>
    </location>
</feature>
<dbReference type="Pfam" id="PF25954">
    <property type="entry name" value="Beta-barrel_RND_2"/>
    <property type="match status" value="1"/>
</dbReference>
<feature type="region of interest" description="Disordered" evidence="3">
    <location>
        <begin position="33"/>
        <end position="56"/>
    </location>
</feature>
<feature type="compositionally biased region" description="Low complexity" evidence="3">
    <location>
        <begin position="400"/>
        <end position="409"/>
    </location>
</feature>
<name>A0A480AX74_9BURK</name>
<comment type="similarity">
    <text evidence="1">Belongs to the membrane fusion protein (MFP) (TC 8.A.1) family.</text>
</comment>
<dbReference type="FunFam" id="2.40.30.170:FF:000010">
    <property type="entry name" value="Efflux RND transporter periplasmic adaptor subunit"/>
    <property type="match status" value="1"/>
</dbReference>
<gene>
    <name evidence="7" type="ORF">AQPW35_24790</name>
</gene>
<evidence type="ECO:0000259" key="4">
    <source>
        <dbReference type="Pfam" id="PF25876"/>
    </source>
</evidence>
<evidence type="ECO:0000313" key="8">
    <source>
        <dbReference type="Proteomes" id="UP000301751"/>
    </source>
</evidence>
<dbReference type="InterPro" id="IPR058792">
    <property type="entry name" value="Beta-barrel_RND_2"/>
</dbReference>
<dbReference type="InterPro" id="IPR058625">
    <property type="entry name" value="MdtA-like_BSH"/>
</dbReference>